<comment type="caution">
    <text evidence="2">The sequence shown here is derived from an EMBL/GenBank/DDBJ whole genome shotgun (WGS) entry which is preliminary data.</text>
</comment>
<proteinExistence type="predicted"/>
<dbReference type="Proteomes" id="UP000076643">
    <property type="component" value="Unassembled WGS sequence"/>
</dbReference>
<reference evidence="2 3" key="1">
    <citation type="submission" date="2013-07" db="EMBL/GenBank/DDBJ databases">
        <title>Comparative Genomic and Metabolomic Analysis of Twelve Strains of Pseudoalteromonas luteoviolacea.</title>
        <authorList>
            <person name="Vynne N.G."/>
            <person name="Mansson M."/>
            <person name="Gram L."/>
        </authorList>
    </citation>
    <scope>NUCLEOTIDE SEQUENCE [LARGE SCALE GENOMIC DNA]</scope>
    <source>
        <strain evidence="2 3">DSM 6061</strain>
    </source>
</reference>
<keyword evidence="1" id="KW-0812">Transmembrane</keyword>
<keyword evidence="3" id="KW-1185">Reference proteome</keyword>
<gene>
    <name evidence="2" type="ORF">N475_24490</name>
</gene>
<dbReference type="PATRIC" id="fig|1365250.3.peg.4904"/>
<evidence type="ECO:0000313" key="3">
    <source>
        <dbReference type="Proteomes" id="UP000076643"/>
    </source>
</evidence>
<keyword evidence="1" id="KW-0472">Membrane</keyword>
<accession>A0A161XTP6</accession>
<dbReference type="AlphaFoldDB" id="A0A161XTP6"/>
<keyword evidence="1" id="KW-1133">Transmembrane helix</keyword>
<name>A0A161XTP6_9GAMM</name>
<feature type="transmembrane region" description="Helical" evidence="1">
    <location>
        <begin position="30"/>
        <end position="49"/>
    </location>
</feature>
<dbReference type="EMBL" id="AUYB01000148">
    <property type="protein sequence ID" value="KZN30688.1"/>
    <property type="molecule type" value="Genomic_DNA"/>
</dbReference>
<sequence length="66" mass="7079">MKFKSLVLPLITSLCLLAFSYFSLVIGTSAVGFVILAVVLSITALLFSYKSSFSKHPAAYSTEAKS</sequence>
<evidence type="ECO:0000313" key="2">
    <source>
        <dbReference type="EMBL" id="KZN30688.1"/>
    </source>
</evidence>
<protein>
    <submittedName>
        <fullName evidence="2">Uncharacterized protein</fullName>
    </submittedName>
</protein>
<organism evidence="2 3">
    <name type="scientific">Pseudoalteromonas luteoviolacea DSM 6061</name>
    <dbReference type="NCBI Taxonomy" id="1365250"/>
    <lineage>
        <taxon>Bacteria</taxon>
        <taxon>Pseudomonadati</taxon>
        <taxon>Pseudomonadota</taxon>
        <taxon>Gammaproteobacteria</taxon>
        <taxon>Alteromonadales</taxon>
        <taxon>Pseudoalteromonadaceae</taxon>
        <taxon>Pseudoalteromonas</taxon>
    </lineage>
</organism>
<evidence type="ECO:0000256" key="1">
    <source>
        <dbReference type="SAM" id="Phobius"/>
    </source>
</evidence>